<keyword evidence="5" id="KW-0325">Glycoprotein</keyword>
<keyword evidence="3 6" id="KW-0808">Transferase</keyword>
<evidence type="ECO:0000256" key="5">
    <source>
        <dbReference type="ARBA" id="ARBA00023180"/>
    </source>
</evidence>
<accession>A0ABD1H9C2</accession>
<dbReference type="EMBL" id="JBEAFC010000007">
    <property type="protein sequence ID" value="KAL1551858.1"/>
    <property type="molecule type" value="Genomic_DNA"/>
</dbReference>
<organism evidence="6 7">
    <name type="scientific">Salvia divinorum</name>
    <name type="common">Maria pastora</name>
    <name type="synonym">Diviner's sage</name>
    <dbReference type="NCBI Taxonomy" id="28513"/>
    <lineage>
        <taxon>Eukaryota</taxon>
        <taxon>Viridiplantae</taxon>
        <taxon>Streptophyta</taxon>
        <taxon>Embryophyta</taxon>
        <taxon>Tracheophyta</taxon>
        <taxon>Spermatophyta</taxon>
        <taxon>Magnoliopsida</taxon>
        <taxon>eudicotyledons</taxon>
        <taxon>Gunneridae</taxon>
        <taxon>Pentapetalae</taxon>
        <taxon>asterids</taxon>
        <taxon>lamiids</taxon>
        <taxon>Lamiales</taxon>
        <taxon>Lamiaceae</taxon>
        <taxon>Nepetoideae</taxon>
        <taxon>Mentheae</taxon>
        <taxon>Salviinae</taxon>
        <taxon>Salvia</taxon>
        <taxon>Salvia subgen. Calosphace</taxon>
    </lineage>
</organism>
<dbReference type="Proteomes" id="UP001567538">
    <property type="component" value="Unassembled WGS sequence"/>
</dbReference>
<proteinExistence type="predicted"/>
<evidence type="ECO:0000256" key="3">
    <source>
        <dbReference type="ARBA" id="ARBA00022679"/>
    </source>
</evidence>
<evidence type="ECO:0000256" key="1">
    <source>
        <dbReference type="ARBA" id="ARBA00004606"/>
    </source>
</evidence>
<dbReference type="GO" id="GO:0016020">
    <property type="term" value="C:membrane"/>
    <property type="evidence" value="ECO:0007669"/>
    <property type="project" value="UniProtKB-SubCell"/>
</dbReference>
<reference evidence="6 7" key="1">
    <citation type="submission" date="2024-06" db="EMBL/GenBank/DDBJ databases">
        <title>A chromosome level genome sequence of Diviner's sage (Salvia divinorum).</title>
        <authorList>
            <person name="Ford S.A."/>
            <person name="Ro D.-K."/>
            <person name="Ness R.W."/>
            <person name="Phillips M.A."/>
        </authorList>
    </citation>
    <scope>NUCLEOTIDE SEQUENCE [LARGE SCALE GENOMIC DNA]</scope>
    <source>
        <strain evidence="6">SAF-2024a</strain>
        <tissue evidence="6">Leaf</tissue>
    </source>
</reference>
<dbReference type="GO" id="GO:0030158">
    <property type="term" value="F:protein xylosyltransferase activity"/>
    <property type="evidence" value="ECO:0007669"/>
    <property type="project" value="UniProtKB-EC"/>
</dbReference>
<evidence type="ECO:0000256" key="2">
    <source>
        <dbReference type="ARBA" id="ARBA00022676"/>
    </source>
</evidence>
<dbReference type="PANTHER" id="PTHR45719">
    <property type="entry name" value="GLYCOSYLTRANSFERASE"/>
    <property type="match status" value="1"/>
</dbReference>
<name>A0ABD1H9C2_SALDI</name>
<dbReference type="Pfam" id="PF02485">
    <property type="entry name" value="Branch"/>
    <property type="match status" value="1"/>
</dbReference>
<keyword evidence="4" id="KW-0472">Membrane</keyword>
<evidence type="ECO:0000313" key="6">
    <source>
        <dbReference type="EMBL" id="KAL1551858.1"/>
    </source>
</evidence>
<keyword evidence="7" id="KW-1185">Reference proteome</keyword>
<evidence type="ECO:0000313" key="7">
    <source>
        <dbReference type="Proteomes" id="UP001567538"/>
    </source>
</evidence>
<dbReference type="InterPro" id="IPR003406">
    <property type="entry name" value="Glyco_trans_14"/>
</dbReference>
<gene>
    <name evidence="6" type="ORF">AAHA92_19649</name>
</gene>
<evidence type="ECO:0000256" key="4">
    <source>
        <dbReference type="ARBA" id="ARBA00023136"/>
    </source>
</evidence>
<dbReference type="AlphaFoldDB" id="A0ABD1H9C2"/>
<protein>
    <submittedName>
        <fullName evidence="6">Protein xylosyltransferase</fullName>
        <ecNumber evidence="6">2.4.2.26</ecNumber>
    </submittedName>
</protein>
<dbReference type="InterPro" id="IPR044610">
    <property type="entry name" value="GLCAT14A/B/C"/>
</dbReference>
<comment type="caution">
    <text evidence="6">The sequence shown here is derived from an EMBL/GenBank/DDBJ whole genome shotgun (WGS) entry which is preliminary data.</text>
</comment>
<sequence length="422" mass="48046">MKMNKMKLFPMIPSSKSWFLSFVLALMVLVVTLSHLFDQTKRSPNTVSYNPHLQPRKAPSKGPNAPPVLAYWILGTRGENERVMRLLKAIYHPRNHYLLQLDSSASQFERLELSSLTQSELVFEQYGNVDVVGKSYAVNPMAASGLAAVLHAAALLLRLRDDWDWFVPLSTSDYPILPQDDILYAFSLLPKDVIFMGYNNATSFQKRHSASKIVVDPSLYLKKKASIYYTKETREKPDAFEIFGGSPWMVLTRGFLEHCVNGLDNLPRKLLMYFNNVVFPLESYFQTVLCNTPHFQNTILVNNDLRHTLHTDSSILPRAIFVTPFRQDDPRMQEIDEKLLNRGHGRFVPGKWCNQTGLVNESRLSDRSDQDLCSMGGDIDVVQPTNQGIKLQEFFLRAVGEKNMASSQCGSYVMHEATKVKM</sequence>
<dbReference type="EC" id="2.4.2.26" evidence="6"/>
<comment type="subcellular location">
    <subcellularLocation>
        <location evidence="1">Membrane</location>
        <topology evidence="1">Single-pass type II membrane protein</topology>
    </subcellularLocation>
</comment>
<dbReference type="PANTHER" id="PTHR45719:SF11">
    <property type="entry name" value="OS01G0121800 PROTEIN"/>
    <property type="match status" value="1"/>
</dbReference>
<keyword evidence="2 6" id="KW-0328">Glycosyltransferase</keyword>